<reference evidence="2" key="1">
    <citation type="journal article" date="2019" name="bioRxiv">
        <title>The Genome of the Zebra Mussel, Dreissena polymorpha: A Resource for Invasive Species Research.</title>
        <authorList>
            <person name="McCartney M.A."/>
            <person name="Auch B."/>
            <person name="Kono T."/>
            <person name="Mallez S."/>
            <person name="Zhang Y."/>
            <person name="Obille A."/>
            <person name="Becker A."/>
            <person name="Abrahante J.E."/>
            <person name="Garbe J."/>
            <person name="Badalamenti J.P."/>
            <person name="Herman A."/>
            <person name="Mangelson H."/>
            <person name="Liachko I."/>
            <person name="Sullivan S."/>
            <person name="Sone E.D."/>
            <person name="Koren S."/>
            <person name="Silverstein K.A.T."/>
            <person name="Beckman K.B."/>
            <person name="Gohl D.M."/>
        </authorList>
    </citation>
    <scope>NUCLEOTIDE SEQUENCE</scope>
    <source>
        <strain evidence="2">Duluth1</strain>
        <tissue evidence="2">Whole animal</tissue>
    </source>
</reference>
<proteinExistence type="predicted"/>
<evidence type="ECO:0000259" key="1">
    <source>
        <dbReference type="Pfam" id="PF25431"/>
    </source>
</evidence>
<sequence length="208" mass="23173">MFCKVCRAANKQNSFTKEGAENLQRSTVVKHNDCQEHKHAQEAEQLRRRLYDVQKSPEHDVPVKCSESEMHLFRATYFTAKENLPNSFVNAQLNFLALSGVNAHIKDIHSDTVQGVQQSLLHVLSSNLSKDVQATRIPDGTAATIATEILRELRVLGVDPVNMVGLGSDGASVMFGVHNGHTDWHLPALILQKRHSVPEDIQRHAPQS</sequence>
<name>A0A9D4S482_DREPO</name>
<keyword evidence="3" id="KW-1185">Reference proteome</keyword>
<dbReference type="Proteomes" id="UP000828390">
    <property type="component" value="Unassembled WGS sequence"/>
</dbReference>
<accession>A0A9D4S482</accession>
<dbReference type="PANTHER" id="PTHR46880:SF9">
    <property type="entry name" value="ZINC FINGER PROTEIN 862"/>
    <property type="match status" value="1"/>
</dbReference>
<feature type="non-terminal residue" evidence="2">
    <location>
        <position position="208"/>
    </location>
</feature>
<protein>
    <recommendedName>
        <fullName evidence="1">C17orf113 probable zinc finger domain-containing protein</fullName>
    </recommendedName>
</protein>
<dbReference type="AlphaFoldDB" id="A0A9D4S482"/>
<dbReference type="Pfam" id="PF25431">
    <property type="entry name" value="zf-C17orf113"/>
    <property type="match status" value="1"/>
</dbReference>
<organism evidence="2 3">
    <name type="scientific">Dreissena polymorpha</name>
    <name type="common">Zebra mussel</name>
    <name type="synonym">Mytilus polymorpha</name>
    <dbReference type="NCBI Taxonomy" id="45954"/>
    <lineage>
        <taxon>Eukaryota</taxon>
        <taxon>Metazoa</taxon>
        <taxon>Spiralia</taxon>
        <taxon>Lophotrochozoa</taxon>
        <taxon>Mollusca</taxon>
        <taxon>Bivalvia</taxon>
        <taxon>Autobranchia</taxon>
        <taxon>Heteroconchia</taxon>
        <taxon>Euheterodonta</taxon>
        <taxon>Imparidentia</taxon>
        <taxon>Neoheterodontei</taxon>
        <taxon>Myida</taxon>
        <taxon>Dreissenoidea</taxon>
        <taxon>Dreissenidae</taxon>
        <taxon>Dreissena</taxon>
    </lineage>
</organism>
<dbReference type="InterPro" id="IPR057456">
    <property type="entry name" value="Znf_C17orf113"/>
</dbReference>
<reference evidence="2" key="2">
    <citation type="submission" date="2020-11" db="EMBL/GenBank/DDBJ databases">
        <authorList>
            <person name="McCartney M.A."/>
            <person name="Auch B."/>
            <person name="Kono T."/>
            <person name="Mallez S."/>
            <person name="Becker A."/>
            <person name="Gohl D.M."/>
            <person name="Silverstein K.A.T."/>
            <person name="Koren S."/>
            <person name="Bechman K.B."/>
            <person name="Herman A."/>
            <person name="Abrahante J.E."/>
            <person name="Garbe J."/>
        </authorList>
    </citation>
    <scope>NUCLEOTIDE SEQUENCE</scope>
    <source>
        <strain evidence="2">Duluth1</strain>
        <tissue evidence="2">Whole animal</tissue>
    </source>
</reference>
<feature type="domain" description="C17orf113 probable zinc finger" evidence="1">
    <location>
        <begin position="1"/>
        <end position="47"/>
    </location>
</feature>
<dbReference type="PANTHER" id="PTHR46880">
    <property type="entry name" value="RAS-ASSOCIATING DOMAIN-CONTAINING PROTEIN"/>
    <property type="match status" value="1"/>
</dbReference>
<evidence type="ECO:0000313" key="2">
    <source>
        <dbReference type="EMBL" id="KAH3891959.1"/>
    </source>
</evidence>
<comment type="caution">
    <text evidence="2">The sequence shown here is derived from an EMBL/GenBank/DDBJ whole genome shotgun (WGS) entry which is preliminary data.</text>
</comment>
<gene>
    <name evidence="2" type="ORF">DPMN_016069</name>
</gene>
<evidence type="ECO:0000313" key="3">
    <source>
        <dbReference type="Proteomes" id="UP000828390"/>
    </source>
</evidence>
<dbReference type="EMBL" id="JAIWYP010000001">
    <property type="protein sequence ID" value="KAH3891959.1"/>
    <property type="molecule type" value="Genomic_DNA"/>
</dbReference>